<dbReference type="SUPFAM" id="SSF52540">
    <property type="entry name" value="P-loop containing nucleoside triphosphate hydrolases"/>
    <property type="match status" value="2"/>
</dbReference>
<keyword evidence="7" id="KW-1185">Reference proteome</keyword>
<evidence type="ECO:0000256" key="3">
    <source>
        <dbReference type="ARBA" id="ARBA00022741"/>
    </source>
</evidence>
<dbReference type="PROSITE" id="PS00211">
    <property type="entry name" value="ABC_TRANSPORTER_1"/>
    <property type="match status" value="1"/>
</dbReference>
<accession>A0A852SM87</accession>
<dbReference type="Proteomes" id="UP000549913">
    <property type="component" value="Unassembled WGS sequence"/>
</dbReference>
<keyword evidence="1" id="KW-0813">Transport</keyword>
<dbReference type="AlphaFoldDB" id="A0A852SM87"/>
<protein>
    <submittedName>
        <fullName evidence="6">ABC-type sugar transport system ATPase subunit</fullName>
    </submittedName>
</protein>
<proteinExistence type="predicted"/>
<dbReference type="SMART" id="SM00382">
    <property type="entry name" value="AAA"/>
    <property type="match status" value="2"/>
</dbReference>
<reference evidence="6 7" key="1">
    <citation type="submission" date="2020-07" db="EMBL/GenBank/DDBJ databases">
        <title>Sequencing the genomes of 1000 actinobacteria strains.</title>
        <authorList>
            <person name="Klenk H.-P."/>
        </authorList>
    </citation>
    <scope>NUCLEOTIDE SEQUENCE [LARGE SCALE GENOMIC DNA]</scope>
    <source>
        <strain evidence="6 7">DSM 26474</strain>
    </source>
</reference>
<sequence>MSDPSTTKTVAFEAVGVSKSYPGVTALDGVSLSGYAGEVLAICGANGAGKSTLARLLAGQEQPTSGSIRIAGWDKQIAGPADAADAGILLMHQEPMIIDDFTVAENVWIKSISSAGSVRPWGLTSRRRAQATRDVLASVGLHGVSPDRLGRDLGPGLRQMLALSRTQVNDHTVLLLDETTASTTEEHFKDVLALVERERAAGVSVIFVSHRMPEVFSMSDRIAVLRNGRLVDVVKTIETTPSEVMTLMIGEAVSALEPPAPVETTARPVLEVSGLSSGSATDIAFSVKPGEVLGIYGLVGSGRSSIIRSISGNQSRDAGVVTLNGQEVHPKSPGEAAAKGIAYLTEDRRREGFVKDFTNGENMTLATISKYARLGVINRRKESTRIGELIGEYQVKGGPATLTRTLSGGNQQKVVIAKWLEARPDVVLLDEPTKGIDVGARMNIYQIVHGLAEEGKAVVVVTSEAEEALMLCNRILVLKEGRFVGEFTPATSTTDDLIRASLAGVTA</sequence>
<dbReference type="EMBL" id="JACCBM010000001">
    <property type="protein sequence ID" value="NYD69357.1"/>
    <property type="molecule type" value="Genomic_DNA"/>
</dbReference>
<evidence type="ECO:0000256" key="4">
    <source>
        <dbReference type="ARBA" id="ARBA00022840"/>
    </source>
</evidence>
<dbReference type="Gene3D" id="3.40.50.300">
    <property type="entry name" value="P-loop containing nucleotide triphosphate hydrolases"/>
    <property type="match status" value="2"/>
</dbReference>
<keyword evidence="6" id="KW-0762">Sugar transport</keyword>
<dbReference type="PANTHER" id="PTHR43790:SF9">
    <property type="entry name" value="GALACTOFURANOSE TRANSPORTER ATP-BINDING PROTEIN YTFR"/>
    <property type="match status" value="1"/>
</dbReference>
<evidence type="ECO:0000259" key="5">
    <source>
        <dbReference type="PROSITE" id="PS50893"/>
    </source>
</evidence>
<evidence type="ECO:0000256" key="1">
    <source>
        <dbReference type="ARBA" id="ARBA00022448"/>
    </source>
</evidence>
<keyword evidence="3" id="KW-0547">Nucleotide-binding</keyword>
<gene>
    <name evidence="6" type="ORF">BJ984_000515</name>
</gene>
<name>A0A852SM87_9MICO</name>
<dbReference type="InterPro" id="IPR050107">
    <property type="entry name" value="ABC_carbohydrate_import_ATPase"/>
</dbReference>
<evidence type="ECO:0000256" key="2">
    <source>
        <dbReference type="ARBA" id="ARBA00022737"/>
    </source>
</evidence>
<dbReference type="InterPro" id="IPR003593">
    <property type="entry name" value="AAA+_ATPase"/>
</dbReference>
<dbReference type="Pfam" id="PF00005">
    <property type="entry name" value="ABC_tran"/>
    <property type="match status" value="2"/>
</dbReference>
<dbReference type="GO" id="GO:0005524">
    <property type="term" value="F:ATP binding"/>
    <property type="evidence" value="ECO:0007669"/>
    <property type="project" value="UniProtKB-KW"/>
</dbReference>
<dbReference type="InterPro" id="IPR027417">
    <property type="entry name" value="P-loop_NTPase"/>
</dbReference>
<comment type="caution">
    <text evidence="6">The sequence shown here is derived from an EMBL/GenBank/DDBJ whole genome shotgun (WGS) entry which is preliminary data.</text>
</comment>
<keyword evidence="4" id="KW-0067">ATP-binding</keyword>
<dbReference type="PANTHER" id="PTHR43790">
    <property type="entry name" value="CARBOHYDRATE TRANSPORT ATP-BINDING PROTEIN MG119-RELATED"/>
    <property type="match status" value="1"/>
</dbReference>
<organism evidence="6 7">
    <name type="scientific">Herbiconiux flava</name>
    <dbReference type="NCBI Taxonomy" id="881268"/>
    <lineage>
        <taxon>Bacteria</taxon>
        <taxon>Bacillati</taxon>
        <taxon>Actinomycetota</taxon>
        <taxon>Actinomycetes</taxon>
        <taxon>Micrococcales</taxon>
        <taxon>Microbacteriaceae</taxon>
        <taxon>Herbiconiux</taxon>
    </lineage>
</organism>
<evidence type="ECO:0000313" key="7">
    <source>
        <dbReference type="Proteomes" id="UP000549913"/>
    </source>
</evidence>
<feature type="domain" description="ABC transporter" evidence="5">
    <location>
        <begin position="12"/>
        <end position="252"/>
    </location>
</feature>
<dbReference type="GO" id="GO:0016887">
    <property type="term" value="F:ATP hydrolysis activity"/>
    <property type="evidence" value="ECO:0007669"/>
    <property type="project" value="InterPro"/>
</dbReference>
<dbReference type="InterPro" id="IPR003439">
    <property type="entry name" value="ABC_transporter-like_ATP-bd"/>
</dbReference>
<evidence type="ECO:0000313" key="6">
    <source>
        <dbReference type="EMBL" id="NYD69357.1"/>
    </source>
</evidence>
<feature type="domain" description="ABC transporter" evidence="5">
    <location>
        <begin position="264"/>
        <end position="505"/>
    </location>
</feature>
<dbReference type="InterPro" id="IPR017871">
    <property type="entry name" value="ABC_transporter-like_CS"/>
</dbReference>
<dbReference type="PROSITE" id="PS50893">
    <property type="entry name" value="ABC_TRANSPORTER_2"/>
    <property type="match status" value="2"/>
</dbReference>
<dbReference type="RefSeq" id="WP_179546703.1">
    <property type="nucleotide sequence ID" value="NZ_BSEW01000001.1"/>
</dbReference>
<keyword evidence="2" id="KW-0677">Repeat</keyword>
<dbReference type="CDD" id="cd03215">
    <property type="entry name" value="ABC_Carb_Monos_II"/>
    <property type="match status" value="1"/>
</dbReference>